<keyword evidence="2" id="KW-1185">Reference proteome</keyword>
<dbReference type="AlphaFoldDB" id="A0A699ZUM7"/>
<organism evidence="1 2">
    <name type="scientific">Haematococcus lacustris</name>
    <name type="common">Green alga</name>
    <name type="synonym">Haematococcus pluvialis</name>
    <dbReference type="NCBI Taxonomy" id="44745"/>
    <lineage>
        <taxon>Eukaryota</taxon>
        <taxon>Viridiplantae</taxon>
        <taxon>Chlorophyta</taxon>
        <taxon>core chlorophytes</taxon>
        <taxon>Chlorophyceae</taxon>
        <taxon>CS clade</taxon>
        <taxon>Chlamydomonadales</taxon>
        <taxon>Haematococcaceae</taxon>
        <taxon>Haematococcus</taxon>
    </lineage>
</organism>
<reference evidence="1 2" key="1">
    <citation type="submission" date="2020-02" db="EMBL/GenBank/DDBJ databases">
        <title>Draft genome sequence of Haematococcus lacustris strain NIES-144.</title>
        <authorList>
            <person name="Morimoto D."/>
            <person name="Nakagawa S."/>
            <person name="Yoshida T."/>
            <person name="Sawayama S."/>
        </authorList>
    </citation>
    <scope>NUCLEOTIDE SEQUENCE [LARGE SCALE GENOMIC DNA]</scope>
    <source>
        <strain evidence="1 2">NIES-144</strain>
    </source>
</reference>
<evidence type="ECO:0000313" key="2">
    <source>
        <dbReference type="Proteomes" id="UP000485058"/>
    </source>
</evidence>
<name>A0A699ZUM7_HAELA</name>
<dbReference type="Proteomes" id="UP000485058">
    <property type="component" value="Unassembled WGS sequence"/>
</dbReference>
<sequence>MEALVRDKGAALLVLEAPLAVEAKLAAAFSGAVSDALISPQCYLKVVQAPGLAVYVPAAQAAGLRLNALLLGHTAKEMGRCCALLLGTLPGCPHRDVQQQWSQAPLSLAAVWQPPAGSATRCGGPY</sequence>
<comment type="caution">
    <text evidence="1">The sequence shown here is derived from an EMBL/GenBank/DDBJ whole genome shotgun (WGS) entry which is preliminary data.</text>
</comment>
<protein>
    <submittedName>
        <fullName evidence="1">Uncharacterized protein</fullName>
    </submittedName>
</protein>
<accession>A0A699ZUM7</accession>
<gene>
    <name evidence="1" type="ORF">HaLaN_19406</name>
</gene>
<dbReference type="EMBL" id="BLLF01001948">
    <property type="protein sequence ID" value="GFH22008.1"/>
    <property type="molecule type" value="Genomic_DNA"/>
</dbReference>
<proteinExistence type="predicted"/>
<evidence type="ECO:0000313" key="1">
    <source>
        <dbReference type="EMBL" id="GFH22008.1"/>
    </source>
</evidence>